<accession>A0A1W1ZH24</accession>
<name>A0A1W1ZH24_9RHOB</name>
<organism evidence="1 2">
    <name type="scientific">Primorskyibacter flagellatus</name>
    <dbReference type="NCBI Taxonomy" id="1387277"/>
    <lineage>
        <taxon>Bacteria</taxon>
        <taxon>Pseudomonadati</taxon>
        <taxon>Pseudomonadota</taxon>
        <taxon>Alphaproteobacteria</taxon>
        <taxon>Rhodobacterales</taxon>
        <taxon>Roseobacteraceae</taxon>
        <taxon>Primorskyibacter</taxon>
    </lineage>
</organism>
<reference evidence="1 2" key="1">
    <citation type="submission" date="2017-04" db="EMBL/GenBank/DDBJ databases">
        <authorList>
            <person name="Afonso C.L."/>
            <person name="Miller P.J."/>
            <person name="Scott M.A."/>
            <person name="Spackman E."/>
            <person name="Goraichik I."/>
            <person name="Dimitrov K.M."/>
            <person name="Suarez D.L."/>
            <person name="Swayne D.E."/>
        </authorList>
    </citation>
    <scope>NUCLEOTIDE SEQUENCE [LARGE SCALE GENOMIC DNA]</scope>
    <source>
        <strain evidence="1 2">CGMCC 1.12644</strain>
    </source>
</reference>
<dbReference type="Proteomes" id="UP000192330">
    <property type="component" value="Unassembled WGS sequence"/>
</dbReference>
<protein>
    <submittedName>
        <fullName evidence="1">Uncharacterized protein</fullName>
    </submittedName>
</protein>
<gene>
    <name evidence="1" type="ORF">SAMN06295998_101573</name>
</gene>
<dbReference type="STRING" id="1387277.SAMN06295998_101573"/>
<dbReference type="EMBL" id="FWYD01000001">
    <property type="protein sequence ID" value="SMC47656.1"/>
    <property type="molecule type" value="Genomic_DNA"/>
</dbReference>
<proteinExistence type="predicted"/>
<evidence type="ECO:0000313" key="1">
    <source>
        <dbReference type="EMBL" id="SMC47656.1"/>
    </source>
</evidence>
<evidence type="ECO:0000313" key="2">
    <source>
        <dbReference type="Proteomes" id="UP000192330"/>
    </source>
</evidence>
<sequence length="46" mass="5256">MPPRKQAGQTTVLTKIPANITKKFLQCRSHPQMPFAIAWYAAVRQM</sequence>
<dbReference type="AlphaFoldDB" id="A0A1W1ZH24"/>
<keyword evidence="2" id="KW-1185">Reference proteome</keyword>